<dbReference type="EMBL" id="KC993179">
    <property type="protein sequence ID" value="AGS44143.1"/>
    <property type="molecule type" value="Genomic_DNA"/>
</dbReference>
<dbReference type="AlphaFoldDB" id="S5U411"/>
<evidence type="ECO:0000313" key="3">
    <source>
        <dbReference type="EMBL" id="AGS44143.1"/>
    </source>
</evidence>
<reference evidence="3" key="1">
    <citation type="submission" date="2013-04" db="EMBL/GenBank/DDBJ databases">
        <authorList>
            <person name="Fricova D."/>
            <person name="Hegedusova E."/>
            <person name="Brejova B."/>
            <person name="Nosek J."/>
        </authorList>
    </citation>
    <scope>NUCLEOTIDE SEQUENCE</scope>
    <source>
        <strain evidence="3">AS2.3693</strain>
    </source>
</reference>
<dbReference type="SUPFAM" id="SSF55608">
    <property type="entry name" value="Homing endonucleases"/>
    <property type="match status" value="1"/>
</dbReference>
<dbReference type="GO" id="GO:0004519">
    <property type="term" value="F:endonuclease activity"/>
    <property type="evidence" value="ECO:0007669"/>
    <property type="project" value="InterPro"/>
</dbReference>
<dbReference type="GeneID" id="16694532"/>
<feature type="transmembrane region" description="Helical" evidence="1">
    <location>
        <begin position="6"/>
        <end position="28"/>
    </location>
</feature>
<keyword evidence="3" id="KW-0496">Mitochondrion</keyword>
<keyword evidence="1" id="KW-0472">Membrane</keyword>
<dbReference type="Gene3D" id="3.10.28.10">
    <property type="entry name" value="Homing endonucleases"/>
    <property type="match status" value="2"/>
</dbReference>
<proteinExistence type="predicted"/>
<dbReference type="InterPro" id="IPR027434">
    <property type="entry name" value="Homing_endonucl"/>
</dbReference>
<keyword evidence="1" id="KW-0812">Transmembrane</keyword>
<accession>S5U411</accession>
<evidence type="ECO:0000256" key="1">
    <source>
        <dbReference type="SAM" id="Phobius"/>
    </source>
</evidence>
<evidence type="ECO:0000259" key="2">
    <source>
        <dbReference type="Pfam" id="PF03161"/>
    </source>
</evidence>
<dbReference type="RefSeq" id="YP_008474913.1">
    <property type="nucleotide sequence ID" value="NC_022156.1"/>
</dbReference>
<keyword evidence="1" id="KW-1133">Transmembrane helix</keyword>
<feature type="non-terminal residue" evidence="3">
    <location>
        <position position="1"/>
    </location>
</feature>
<geneLocation type="mitochondrion" evidence="3"/>
<name>S5U411_9ASCO</name>
<dbReference type="Pfam" id="PF03161">
    <property type="entry name" value="LAGLIDADG_2"/>
    <property type="match status" value="1"/>
</dbReference>
<dbReference type="OrthoDB" id="5274855at2759"/>
<protein>
    <recommendedName>
        <fullName evidence="2">Homing endonuclease LAGLIDADG domain-containing protein</fullName>
    </recommendedName>
</protein>
<sequence length="249" mass="29372">SLNASNIFNLYFNIYILYFIINSSYNISKNIYYSIRNKYTKQSLDIDTTVPSLDEEGRSIIYGSLLGNSIVNKCINTDKSRITFYQESSHNNYLLYLYNLINNKGYCNNNIPKILTKLSKHGKIIKYIRFNTLWNNQFNTIYDKWYLSSNTKVIPKDMNIYLTPLAIAIWTMGQGIKHNKGLLLPINSFRYNDLLYLTNILYNKYNILCIIESNGKVNQYNIYILPEYIPNLYLLIKSYIIPSMKYKYI</sequence>
<feature type="domain" description="Homing endonuclease LAGLIDADG" evidence="2">
    <location>
        <begin position="58"/>
        <end position="228"/>
    </location>
</feature>
<dbReference type="InterPro" id="IPR004860">
    <property type="entry name" value="LAGLIDADG_dom"/>
</dbReference>
<gene>
    <name evidence="3" type="primary">cobI2</name>
</gene>
<organism evidence="3">
    <name type="scientific">Candida pseudojiufengensis</name>
    <dbReference type="NCBI Taxonomy" id="497109"/>
    <lineage>
        <taxon>Eukaryota</taxon>
        <taxon>Fungi</taxon>
        <taxon>Dikarya</taxon>
        <taxon>Ascomycota</taxon>
        <taxon>Saccharomycotina</taxon>
        <taxon>Pichiomycetes</taxon>
        <taxon>Debaryomycetaceae</taxon>
        <taxon>Candida/Lodderomyces clade</taxon>
        <taxon>Candida</taxon>
    </lineage>
</organism>